<evidence type="ECO:0000313" key="2">
    <source>
        <dbReference type="Proteomes" id="UP000231279"/>
    </source>
</evidence>
<dbReference type="Proteomes" id="UP000231279">
    <property type="component" value="Unassembled WGS sequence"/>
</dbReference>
<organism evidence="1 2">
    <name type="scientific">Handroanthus impetiginosus</name>
    <dbReference type="NCBI Taxonomy" id="429701"/>
    <lineage>
        <taxon>Eukaryota</taxon>
        <taxon>Viridiplantae</taxon>
        <taxon>Streptophyta</taxon>
        <taxon>Embryophyta</taxon>
        <taxon>Tracheophyta</taxon>
        <taxon>Spermatophyta</taxon>
        <taxon>Magnoliopsida</taxon>
        <taxon>eudicotyledons</taxon>
        <taxon>Gunneridae</taxon>
        <taxon>Pentapetalae</taxon>
        <taxon>asterids</taxon>
        <taxon>lamiids</taxon>
        <taxon>Lamiales</taxon>
        <taxon>Bignoniaceae</taxon>
        <taxon>Crescentiina</taxon>
        <taxon>Tabebuia alliance</taxon>
        <taxon>Handroanthus</taxon>
    </lineage>
</organism>
<accession>A0A2G9HR54</accession>
<evidence type="ECO:0000313" key="1">
    <source>
        <dbReference type="EMBL" id="PIN19913.1"/>
    </source>
</evidence>
<name>A0A2G9HR54_9LAMI</name>
<proteinExistence type="predicted"/>
<dbReference type="EMBL" id="NKXS01001202">
    <property type="protein sequence ID" value="PIN19913.1"/>
    <property type="molecule type" value="Genomic_DNA"/>
</dbReference>
<gene>
    <name evidence="1" type="ORF">CDL12_07405</name>
</gene>
<comment type="caution">
    <text evidence="1">The sequence shown here is derived from an EMBL/GenBank/DDBJ whole genome shotgun (WGS) entry which is preliminary data.</text>
</comment>
<reference evidence="2" key="1">
    <citation type="journal article" date="2018" name="Gigascience">
        <title>Genome assembly of the Pink Ipe (Handroanthus impetiginosus, Bignoniaceae), a highly valued, ecologically keystone Neotropical timber forest tree.</title>
        <authorList>
            <person name="Silva-Junior O.B."/>
            <person name="Grattapaglia D."/>
            <person name="Novaes E."/>
            <person name="Collevatti R.G."/>
        </authorList>
    </citation>
    <scope>NUCLEOTIDE SEQUENCE [LARGE SCALE GENOMIC DNA]</scope>
    <source>
        <strain evidence="2">cv. UFG-1</strain>
    </source>
</reference>
<protein>
    <submittedName>
        <fullName evidence="1">Uncharacterized protein</fullName>
    </submittedName>
</protein>
<keyword evidence="2" id="KW-1185">Reference proteome</keyword>
<dbReference type="AlphaFoldDB" id="A0A2G9HR54"/>
<sequence>MNLPFSCRKFEKQTAVDCTRYKSWNYTQRHHLLRQDPEVTWQLISYKKLNTELDIEFWGLSVSFQQAKTPSEWHYGFRHLS</sequence>